<dbReference type="GO" id="GO:0030334">
    <property type="term" value="P:regulation of cell migration"/>
    <property type="evidence" value="ECO:0007669"/>
    <property type="project" value="TreeGrafter"/>
</dbReference>
<dbReference type="SUPFAM" id="SSF101912">
    <property type="entry name" value="Sema domain"/>
    <property type="match status" value="1"/>
</dbReference>
<dbReference type="GO" id="GO:0005886">
    <property type="term" value="C:plasma membrane"/>
    <property type="evidence" value="ECO:0007669"/>
    <property type="project" value="TreeGrafter"/>
</dbReference>
<feature type="chain" id="PRO_5034959707" description="Sema domain-containing protein" evidence="3">
    <location>
        <begin position="23"/>
        <end position="468"/>
    </location>
</feature>
<keyword evidence="6" id="KW-1185">Reference proteome</keyword>
<feature type="domain" description="Sema" evidence="4">
    <location>
        <begin position="17"/>
        <end position="468"/>
    </location>
</feature>
<dbReference type="FunFam" id="2.130.10.10:FF:000006">
    <property type="entry name" value="Plexin A2"/>
    <property type="match status" value="1"/>
</dbReference>
<evidence type="ECO:0000256" key="3">
    <source>
        <dbReference type="SAM" id="SignalP"/>
    </source>
</evidence>
<reference evidence="5" key="1">
    <citation type="submission" date="2025-08" db="UniProtKB">
        <authorList>
            <consortium name="Ensembl"/>
        </authorList>
    </citation>
    <scope>IDENTIFICATION</scope>
</reference>
<dbReference type="InterPro" id="IPR036352">
    <property type="entry name" value="Semap_dom_sf"/>
</dbReference>
<evidence type="ECO:0000259" key="4">
    <source>
        <dbReference type="PROSITE" id="PS51004"/>
    </source>
</evidence>
<sequence length="468" mass="51833">MLSFSLIFFVLLSLLPPLPLLSAPAAPPSSGSGRAVYRVFNTSLTHLTIHRRTGEVFVGAVNRVIKLSPNLTELKSHLTGPVEDNDMCYPPPSMRNCAHGLVNLDNVNKLLLVDYTGNRLVACGSIMQGVCQFLRLEDLFKLGEPHHRKEHYLSGAKEKKPVKGSSRLFIGAAIDGKSEYFPTLSSRKLVADEENMDMFSLVYQDEFVSSQIKIPSDTLSTYPAFDIYYIYGFSSRTYVYFLTLQLDTQLTQMDAGGEKFFTSKIVRLCSNDTLFYSYVEFPLGCTKDGVEYRLVQAAYKQKPGRRLAQALGLSEDDDILFVVFSQGQKNRSNPPRETVLCLFTLYNINMAIREKIHSCYRGEGKLSLSWLLNRDVSEPQSSIGDDFCGLVLNQPLGGLRVIEGFPLYEDRTEGMGAVAGYTYGEHTVVFVGTRSGQLKKVGPGGGGGWMKVLWGSVLVRGGEVPALG</sequence>
<feature type="signal peptide" evidence="3">
    <location>
        <begin position="1"/>
        <end position="22"/>
    </location>
</feature>
<dbReference type="SMART" id="SM00630">
    <property type="entry name" value="Sema"/>
    <property type="match status" value="1"/>
</dbReference>
<dbReference type="PROSITE" id="PS51004">
    <property type="entry name" value="SEMA"/>
    <property type="match status" value="1"/>
</dbReference>
<dbReference type="Ensembl" id="ENSOSIT00000022303.1">
    <property type="protein sequence ID" value="ENSOSIP00000021133.1"/>
    <property type="gene ID" value="ENSOSIG00000011191.1"/>
</dbReference>
<keyword evidence="1" id="KW-0325">Glycoprotein</keyword>
<dbReference type="InterPro" id="IPR031148">
    <property type="entry name" value="Plexin"/>
</dbReference>
<protein>
    <recommendedName>
        <fullName evidence="4">Sema domain-containing protein</fullName>
    </recommendedName>
</protein>
<dbReference type="GO" id="GO:0007399">
    <property type="term" value="P:nervous system development"/>
    <property type="evidence" value="ECO:0007669"/>
    <property type="project" value="UniProtKB-ARBA"/>
</dbReference>
<organism evidence="5 6">
    <name type="scientific">Oryzias sinensis</name>
    <name type="common">Chinese medaka</name>
    <dbReference type="NCBI Taxonomy" id="183150"/>
    <lineage>
        <taxon>Eukaryota</taxon>
        <taxon>Metazoa</taxon>
        <taxon>Chordata</taxon>
        <taxon>Craniata</taxon>
        <taxon>Vertebrata</taxon>
        <taxon>Euteleostomi</taxon>
        <taxon>Actinopterygii</taxon>
        <taxon>Neopterygii</taxon>
        <taxon>Teleostei</taxon>
        <taxon>Neoteleostei</taxon>
        <taxon>Acanthomorphata</taxon>
        <taxon>Ovalentaria</taxon>
        <taxon>Atherinomorphae</taxon>
        <taxon>Beloniformes</taxon>
        <taxon>Adrianichthyidae</taxon>
        <taxon>Oryziinae</taxon>
        <taxon>Oryzias</taxon>
    </lineage>
</organism>
<dbReference type="PANTHER" id="PTHR22625:SF32">
    <property type="entry name" value="PLEXIN-A3"/>
    <property type="match status" value="1"/>
</dbReference>
<accession>A0A8C7Y298</accession>
<dbReference type="AlphaFoldDB" id="A0A8C7Y298"/>
<proteinExistence type="predicted"/>
<evidence type="ECO:0000313" key="5">
    <source>
        <dbReference type="Ensembl" id="ENSOSIP00000021133.1"/>
    </source>
</evidence>
<keyword evidence="3" id="KW-0732">Signal</keyword>
<evidence type="ECO:0000256" key="1">
    <source>
        <dbReference type="ARBA" id="ARBA00023180"/>
    </source>
</evidence>
<dbReference type="InterPro" id="IPR015943">
    <property type="entry name" value="WD40/YVTN_repeat-like_dom_sf"/>
</dbReference>
<dbReference type="GeneTree" id="ENSGT01050000244850"/>
<reference evidence="5" key="2">
    <citation type="submission" date="2025-09" db="UniProtKB">
        <authorList>
            <consortium name="Ensembl"/>
        </authorList>
    </citation>
    <scope>IDENTIFICATION</scope>
</reference>
<comment type="caution">
    <text evidence="2">Lacks conserved residue(s) required for the propagation of feature annotation.</text>
</comment>
<dbReference type="GO" id="GO:0017154">
    <property type="term" value="F:semaphorin receptor activity"/>
    <property type="evidence" value="ECO:0007669"/>
    <property type="project" value="InterPro"/>
</dbReference>
<dbReference type="Gene3D" id="2.130.10.10">
    <property type="entry name" value="YVTN repeat-like/Quinoprotein amine dehydrogenase"/>
    <property type="match status" value="1"/>
</dbReference>
<evidence type="ECO:0000313" key="6">
    <source>
        <dbReference type="Proteomes" id="UP000694383"/>
    </source>
</evidence>
<dbReference type="PANTHER" id="PTHR22625">
    <property type="entry name" value="PLEXIN"/>
    <property type="match status" value="1"/>
</dbReference>
<dbReference type="InterPro" id="IPR001627">
    <property type="entry name" value="Semap_dom"/>
</dbReference>
<dbReference type="Pfam" id="PF01403">
    <property type="entry name" value="Sema"/>
    <property type="match status" value="1"/>
</dbReference>
<name>A0A8C7Y298_9TELE</name>
<dbReference type="Proteomes" id="UP000694383">
    <property type="component" value="Unplaced"/>
</dbReference>
<dbReference type="GO" id="GO:0002116">
    <property type="term" value="C:semaphorin receptor complex"/>
    <property type="evidence" value="ECO:0007669"/>
    <property type="project" value="TreeGrafter"/>
</dbReference>
<evidence type="ECO:0000256" key="2">
    <source>
        <dbReference type="PROSITE-ProRule" id="PRU00352"/>
    </source>
</evidence>